<feature type="transmembrane region" description="Helical" evidence="5">
    <location>
        <begin position="12"/>
        <end position="34"/>
    </location>
</feature>
<dbReference type="Gene3D" id="1.20.1740.10">
    <property type="entry name" value="Amino acid/polyamine transporter I"/>
    <property type="match status" value="1"/>
</dbReference>
<evidence type="ECO:0000256" key="1">
    <source>
        <dbReference type="ARBA" id="ARBA00004141"/>
    </source>
</evidence>
<keyword evidence="4 5" id="KW-0472">Membrane</keyword>
<dbReference type="InterPro" id="IPR002293">
    <property type="entry name" value="AA/rel_permease1"/>
</dbReference>
<dbReference type="PIRSF" id="PIRSF006060">
    <property type="entry name" value="AA_transporter"/>
    <property type="match status" value="1"/>
</dbReference>
<comment type="subcellular location">
    <subcellularLocation>
        <location evidence="1">Membrane</location>
        <topology evidence="1">Multi-pass membrane protein</topology>
    </subcellularLocation>
</comment>
<feature type="transmembrane region" description="Helical" evidence="5">
    <location>
        <begin position="120"/>
        <end position="139"/>
    </location>
</feature>
<feature type="transmembrane region" description="Helical" evidence="5">
    <location>
        <begin position="273"/>
        <end position="295"/>
    </location>
</feature>
<feature type="transmembrane region" description="Helical" evidence="5">
    <location>
        <begin position="379"/>
        <end position="399"/>
    </location>
</feature>
<feature type="transmembrane region" description="Helical" evidence="5">
    <location>
        <begin position="226"/>
        <end position="245"/>
    </location>
</feature>
<name>A0ABT8R0P5_9BACT</name>
<accession>A0ABT8R0P5</accession>
<evidence type="ECO:0000313" key="7">
    <source>
        <dbReference type="Proteomes" id="UP001168528"/>
    </source>
</evidence>
<dbReference type="PANTHER" id="PTHR11785:SF512">
    <property type="entry name" value="SOBREMESA, ISOFORM B"/>
    <property type="match status" value="1"/>
</dbReference>
<proteinExistence type="predicted"/>
<evidence type="ECO:0000313" key="6">
    <source>
        <dbReference type="EMBL" id="MDO1445653.1"/>
    </source>
</evidence>
<feature type="transmembrane region" description="Helical" evidence="5">
    <location>
        <begin position="88"/>
        <end position="114"/>
    </location>
</feature>
<evidence type="ECO:0000256" key="4">
    <source>
        <dbReference type="ARBA" id="ARBA00023136"/>
    </source>
</evidence>
<feature type="transmembrane region" description="Helical" evidence="5">
    <location>
        <begin position="345"/>
        <end position="367"/>
    </location>
</feature>
<feature type="transmembrane region" description="Helical" evidence="5">
    <location>
        <begin position="40"/>
        <end position="61"/>
    </location>
</feature>
<keyword evidence="2 5" id="KW-0812">Transmembrane</keyword>
<protein>
    <submittedName>
        <fullName evidence="6">Amino acid permease</fullName>
    </submittedName>
</protein>
<dbReference type="Pfam" id="PF13520">
    <property type="entry name" value="AA_permease_2"/>
    <property type="match status" value="1"/>
</dbReference>
<feature type="transmembrane region" description="Helical" evidence="5">
    <location>
        <begin position="187"/>
        <end position="206"/>
    </location>
</feature>
<evidence type="ECO:0000256" key="3">
    <source>
        <dbReference type="ARBA" id="ARBA00022989"/>
    </source>
</evidence>
<dbReference type="EMBL" id="JAUKPO010000002">
    <property type="protein sequence ID" value="MDO1445653.1"/>
    <property type="molecule type" value="Genomic_DNA"/>
</dbReference>
<evidence type="ECO:0000256" key="2">
    <source>
        <dbReference type="ARBA" id="ARBA00022692"/>
    </source>
</evidence>
<gene>
    <name evidence="6" type="ORF">Q0590_05300</name>
</gene>
<dbReference type="PANTHER" id="PTHR11785">
    <property type="entry name" value="AMINO ACID TRANSPORTER"/>
    <property type="match status" value="1"/>
</dbReference>
<dbReference type="RefSeq" id="WP_302036455.1">
    <property type="nucleotide sequence ID" value="NZ_JAUKPO010000002.1"/>
</dbReference>
<dbReference type="Proteomes" id="UP001168528">
    <property type="component" value="Unassembled WGS sequence"/>
</dbReference>
<evidence type="ECO:0000256" key="5">
    <source>
        <dbReference type="SAM" id="Phobius"/>
    </source>
</evidence>
<keyword evidence="3 5" id="KW-1133">Transmembrane helix</keyword>
<comment type="caution">
    <text evidence="6">The sequence shown here is derived from an EMBL/GenBank/DDBJ whole genome shotgun (WGS) entry which is preliminary data.</text>
</comment>
<feature type="transmembrane region" description="Helical" evidence="5">
    <location>
        <begin position="405"/>
        <end position="421"/>
    </location>
</feature>
<sequence length="432" mass="47628">MLHKAKIGWKTAASLVVANMIGTGVFTSLGFQLVDVQNTWSIIALWLIGGFLALIGAFVYAQLGTHFKNSGGDYVFLSHTFHPSLGYLYAWTSLTVGFSAPIAIAAMAMVYYLSPFIETRYGNVLAISTIVIVSIFHSVSIRHSGLFHNLFTAVKVLFVLALIILGVAYAPQVSTSLNFDASWKRELLLPGFAVSLIYVSYAYTGWNSAAYIIEEIESPVKSLPKALISGTVLVTVLYVLLQVVFLKHASYEQLAGKVEVATISFGNLFSGAAIPWVSLFISIQLIATISGYIWIGPRITYAMAKDYKLWRPLAVLSRTGVPVRALWFNSAISILLTLTNSFEQVLLYAGFVLQLMGTLTILSSLFVKEKPTAFKSPFSPYLQLIYVLFSLWVILYMLYDRPFESLAGMGIIGLGAVIYLIDRRNDKMLHSA</sequence>
<organism evidence="6 7">
    <name type="scientific">Rhodocytophaga aerolata</name>
    <dbReference type="NCBI Taxonomy" id="455078"/>
    <lineage>
        <taxon>Bacteria</taxon>
        <taxon>Pseudomonadati</taxon>
        <taxon>Bacteroidota</taxon>
        <taxon>Cytophagia</taxon>
        <taxon>Cytophagales</taxon>
        <taxon>Rhodocytophagaceae</taxon>
        <taxon>Rhodocytophaga</taxon>
    </lineage>
</organism>
<dbReference type="InterPro" id="IPR050598">
    <property type="entry name" value="AminoAcid_Transporter"/>
</dbReference>
<feature type="transmembrane region" description="Helical" evidence="5">
    <location>
        <begin position="146"/>
        <end position="167"/>
    </location>
</feature>
<keyword evidence="7" id="KW-1185">Reference proteome</keyword>
<reference evidence="6" key="1">
    <citation type="submission" date="2023-07" db="EMBL/GenBank/DDBJ databases">
        <title>The genome sequence of Rhodocytophaga aerolata KACC 12507.</title>
        <authorList>
            <person name="Zhang X."/>
        </authorList>
    </citation>
    <scope>NUCLEOTIDE SEQUENCE</scope>
    <source>
        <strain evidence="6">KACC 12507</strain>
    </source>
</reference>